<proteinExistence type="inferred from homology"/>
<dbReference type="InterPro" id="IPR029063">
    <property type="entry name" value="SAM-dependent_MTases_sf"/>
</dbReference>
<name>A0AAE0J2Y7_9PEZI</name>
<keyword evidence="4" id="KW-1185">Reference proteome</keyword>
<dbReference type="EMBL" id="JAUEPO010000001">
    <property type="protein sequence ID" value="KAK3335939.1"/>
    <property type="molecule type" value="Genomic_DNA"/>
</dbReference>
<keyword evidence="3" id="KW-0489">Methyltransferase</keyword>
<comment type="caution">
    <text evidence="3">The sequence shown here is derived from an EMBL/GenBank/DDBJ whole genome shotgun (WGS) entry which is preliminary data.</text>
</comment>
<dbReference type="PANTHER" id="PTHR43591:SF10">
    <property type="entry name" value="ABC TRANSMEMBRANE TYPE-1 DOMAIN-CONTAINING PROTEIN-RELATED"/>
    <property type="match status" value="1"/>
</dbReference>
<accession>A0AAE0J2Y7</accession>
<dbReference type="CDD" id="cd02440">
    <property type="entry name" value="AdoMet_MTases"/>
    <property type="match status" value="1"/>
</dbReference>
<evidence type="ECO:0000256" key="1">
    <source>
        <dbReference type="ARBA" id="ARBA00038158"/>
    </source>
</evidence>
<organism evidence="3 4">
    <name type="scientific">Cercophora scortea</name>
    <dbReference type="NCBI Taxonomy" id="314031"/>
    <lineage>
        <taxon>Eukaryota</taxon>
        <taxon>Fungi</taxon>
        <taxon>Dikarya</taxon>
        <taxon>Ascomycota</taxon>
        <taxon>Pezizomycotina</taxon>
        <taxon>Sordariomycetes</taxon>
        <taxon>Sordariomycetidae</taxon>
        <taxon>Sordariales</taxon>
        <taxon>Lasiosphaeriaceae</taxon>
        <taxon>Cercophora</taxon>
    </lineage>
</organism>
<evidence type="ECO:0000313" key="4">
    <source>
        <dbReference type="Proteomes" id="UP001286456"/>
    </source>
</evidence>
<dbReference type="Proteomes" id="UP001286456">
    <property type="component" value="Unassembled WGS sequence"/>
</dbReference>
<keyword evidence="3" id="KW-0808">Transferase</keyword>
<dbReference type="GO" id="GO:0008168">
    <property type="term" value="F:methyltransferase activity"/>
    <property type="evidence" value="ECO:0007669"/>
    <property type="project" value="UniProtKB-KW"/>
</dbReference>
<dbReference type="SUPFAM" id="SSF53335">
    <property type="entry name" value="S-adenosyl-L-methionine-dependent methyltransferases"/>
    <property type="match status" value="1"/>
</dbReference>
<dbReference type="PANTHER" id="PTHR43591">
    <property type="entry name" value="METHYLTRANSFERASE"/>
    <property type="match status" value="1"/>
</dbReference>
<dbReference type="AlphaFoldDB" id="A0AAE0J2Y7"/>
<reference evidence="3" key="2">
    <citation type="submission" date="2023-06" db="EMBL/GenBank/DDBJ databases">
        <authorList>
            <consortium name="Lawrence Berkeley National Laboratory"/>
            <person name="Haridas S."/>
            <person name="Hensen N."/>
            <person name="Bonometti L."/>
            <person name="Westerberg I."/>
            <person name="Brannstrom I.O."/>
            <person name="Guillou S."/>
            <person name="Cros-Aarteil S."/>
            <person name="Calhoun S."/>
            <person name="Kuo A."/>
            <person name="Mondo S."/>
            <person name="Pangilinan J."/>
            <person name="Riley R."/>
            <person name="Labutti K."/>
            <person name="Andreopoulos B."/>
            <person name="Lipzen A."/>
            <person name="Chen C."/>
            <person name="Yanf M."/>
            <person name="Daum C."/>
            <person name="Ng V."/>
            <person name="Clum A."/>
            <person name="Steindorff A."/>
            <person name="Ohm R."/>
            <person name="Martin F."/>
            <person name="Silar P."/>
            <person name="Natvig D."/>
            <person name="Lalanne C."/>
            <person name="Gautier V."/>
            <person name="Ament-Velasquez S.L."/>
            <person name="Kruys A."/>
            <person name="Hutchinson M.I."/>
            <person name="Powell A.J."/>
            <person name="Barry K."/>
            <person name="Miller A.N."/>
            <person name="Grigoriev I.V."/>
            <person name="Debuchy R."/>
            <person name="Gladieux P."/>
            <person name="Thoren M.H."/>
            <person name="Johannesson H."/>
        </authorList>
    </citation>
    <scope>NUCLEOTIDE SEQUENCE</scope>
    <source>
        <strain evidence="3">SMH4131-1</strain>
    </source>
</reference>
<evidence type="ECO:0000313" key="3">
    <source>
        <dbReference type="EMBL" id="KAK3335939.1"/>
    </source>
</evidence>
<sequence length="340" mass="38573">MSGSKTGNILPPEHWAKQAENDDDDQGSVVSEDNVSSTTSLSSSILEYRTIHGRTFHHERGNAEYWGSNDAQQNESLDIHHHACTLALDGKLYLAPLAKSDIKHALDIGTGTGIWALDFADEFPDAEVIGTDISPIQPTWLPPNLKFEIEDCTLEWTFESDRFDYIHMRWLLGSIVDWNELFQRAFDTLKPGGWFESYEMSAIIESDDGTVHDETALAQWGRIFIEGGRKNGRSFTILQDETQKTAMQQAGFVDIQEKNFKMPIGAWPSDPKKKEMGRFAQLTIEQDPEGYTLFMADALGWSREQILAYIASLKKEVRSGKYHPYYKQKSVWGRKPEKTA</sequence>
<dbReference type="Pfam" id="PF13489">
    <property type="entry name" value="Methyltransf_23"/>
    <property type="match status" value="1"/>
</dbReference>
<protein>
    <submittedName>
        <fullName evidence="3">S-adenosyl-L-methionine-dependent methyltransferase</fullName>
    </submittedName>
</protein>
<gene>
    <name evidence="3" type="ORF">B0T19DRAFT_436756</name>
</gene>
<dbReference type="Gene3D" id="3.40.50.150">
    <property type="entry name" value="Vaccinia Virus protein VP39"/>
    <property type="match status" value="1"/>
</dbReference>
<feature type="region of interest" description="Disordered" evidence="2">
    <location>
        <begin position="1"/>
        <end position="36"/>
    </location>
</feature>
<reference evidence="3" key="1">
    <citation type="journal article" date="2023" name="Mol. Phylogenet. Evol.">
        <title>Genome-scale phylogeny and comparative genomics of the fungal order Sordariales.</title>
        <authorList>
            <person name="Hensen N."/>
            <person name="Bonometti L."/>
            <person name="Westerberg I."/>
            <person name="Brannstrom I.O."/>
            <person name="Guillou S."/>
            <person name="Cros-Aarteil S."/>
            <person name="Calhoun S."/>
            <person name="Haridas S."/>
            <person name="Kuo A."/>
            <person name="Mondo S."/>
            <person name="Pangilinan J."/>
            <person name="Riley R."/>
            <person name="LaButti K."/>
            <person name="Andreopoulos B."/>
            <person name="Lipzen A."/>
            <person name="Chen C."/>
            <person name="Yan M."/>
            <person name="Daum C."/>
            <person name="Ng V."/>
            <person name="Clum A."/>
            <person name="Steindorff A."/>
            <person name="Ohm R.A."/>
            <person name="Martin F."/>
            <person name="Silar P."/>
            <person name="Natvig D.O."/>
            <person name="Lalanne C."/>
            <person name="Gautier V."/>
            <person name="Ament-Velasquez S.L."/>
            <person name="Kruys A."/>
            <person name="Hutchinson M.I."/>
            <person name="Powell A.J."/>
            <person name="Barry K."/>
            <person name="Miller A.N."/>
            <person name="Grigoriev I.V."/>
            <person name="Debuchy R."/>
            <person name="Gladieux P."/>
            <person name="Hiltunen Thoren M."/>
            <person name="Johannesson H."/>
        </authorList>
    </citation>
    <scope>NUCLEOTIDE SEQUENCE</scope>
    <source>
        <strain evidence="3">SMH4131-1</strain>
    </source>
</reference>
<dbReference type="GO" id="GO:0032259">
    <property type="term" value="P:methylation"/>
    <property type="evidence" value="ECO:0007669"/>
    <property type="project" value="UniProtKB-KW"/>
</dbReference>
<evidence type="ECO:0000256" key="2">
    <source>
        <dbReference type="SAM" id="MobiDB-lite"/>
    </source>
</evidence>
<comment type="similarity">
    <text evidence="1">Belongs to the methyltransferase superfamily. LaeA methyltransferase family.</text>
</comment>